<gene>
    <name evidence="1" type="ORF">IWW38_005626</name>
</gene>
<comment type="caution">
    <text evidence="1">The sequence shown here is derived from an EMBL/GenBank/DDBJ whole genome shotgun (WGS) entry which is preliminary data.</text>
</comment>
<evidence type="ECO:0000313" key="1">
    <source>
        <dbReference type="EMBL" id="KAJ2882691.1"/>
    </source>
</evidence>
<evidence type="ECO:0000313" key="2">
    <source>
        <dbReference type="Proteomes" id="UP001139981"/>
    </source>
</evidence>
<feature type="non-terminal residue" evidence="1">
    <location>
        <position position="290"/>
    </location>
</feature>
<sequence>MTSAAATSSATATATAKLRLLVKPLMRTVMLKIHPDFYGNEPIIRQKNQDSVQRLQQLMRPVFEDMNMAHSRAELNSAFQAKITGTPIEIGYRERSGDTTNTGSELSAVVFSFSKTHRPHLPQLQAQRTADFLSLCASLKIEVSPPVLSDIKAAVAAVGAGAPKLVSMEIADVDSAIAKFHAAREREAKANRERRQAFSNNVAEELTRHLRKQQPQPQKHFAVMLDRDNVYFAPDVPPSSYSSVLKHIDSKLPFLGYSSWSSLPVMVVSDLSQALKGGKPKYPGFVMMPA</sequence>
<name>A0ACC1LVK0_9FUNG</name>
<accession>A0ACC1LVK0</accession>
<reference evidence="1" key="1">
    <citation type="submission" date="2022-07" db="EMBL/GenBank/DDBJ databases">
        <title>Phylogenomic reconstructions and comparative analyses of Kickxellomycotina fungi.</title>
        <authorList>
            <person name="Reynolds N.K."/>
            <person name="Stajich J.E."/>
            <person name="Barry K."/>
            <person name="Grigoriev I.V."/>
            <person name="Crous P."/>
            <person name="Smith M.E."/>
        </authorList>
    </citation>
    <scope>NUCLEOTIDE SEQUENCE</scope>
    <source>
        <strain evidence="1">CBS 190363</strain>
    </source>
</reference>
<dbReference type="EMBL" id="JANBVB010002750">
    <property type="protein sequence ID" value="KAJ2882691.1"/>
    <property type="molecule type" value="Genomic_DNA"/>
</dbReference>
<keyword evidence="2" id="KW-1185">Reference proteome</keyword>
<protein>
    <submittedName>
        <fullName evidence="1">Uncharacterized protein</fullName>
    </submittedName>
</protein>
<organism evidence="1 2">
    <name type="scientific">Coemansia aciculifera</name>
    <dbReference type="NCBI Taxonomy" id="417176"/>
    <lineage>
        <taxon>Eukaryota</taxon>
        <taxon>Fungi</taxon>
        <taxon>Fungi incertae sedis</taxon>
        <taxon>Zoopagomycota</taxon>
        <taxon>Kickxellomycotina</taxon>
        <taxon>Kickxellomycetes</taxon>
        <taxon>Kickxellales</taxon>
        <taxon>Kickxellaceae</taxon>
        <taxon>Coemansia</taxon>
    </lineage>
</organism>
<dbReference type="Proteomes" id="UP001139981">
    <property type="component" value="Unassembled WGS sequence"/>
</dbReference>
<proteinExistence type="predicted"/>